<evidence type="ECO:0000313" key="2">
    <source>
        <dbReference type="EMBL" id="CAJ35122.1"/>
    </source>
</evidence>
<proteinExistence type="predicted"/>
<accession>Q0W904</accession>
<evidence type="ECO:0000313" key="3">
    <source>
        <dbReference type="Proteomes" id="UP000000663"/>
    </source>
</evidence>
<dbReference type="Proteomes" id="UP000000663">
    <property type="component" value="Chromosome"/>
</dbReference>
<dbReference type="AlphaFoldDB" id="Q0W904"/>
<keyword evidence="3" id="KW-1185">Reference proteome</keyword>
<dbReference type="PANTHER" id="PTHR42983:SF1">
    <property type="entry name" value="IRON-MOLYBDENUM PROTEIN"/>
    <property type="match status" value="1"/>
</dbReference>
<dbReference type="CDD" id="cd00851">
    <property type="entry name" value="MTH1175"/>
    <property type="match status" value="1"/>
</dbReference>
<dbReference type="EMBL" id="AM114193">
    <property type="protein sequence ID" value="CAJ35122.1"/>
    <property type="molecule type" value="Genomic_DNA"/>
</dbReference>
<dbReference type="InterPro" id="IPR033913">
    <property type="entry name" value="MTH1175_dom"/>
</dbReference>
<dbReference type="STRING" id="351160.LRC101"/>
<dbReference type="InterPro" id="IPR036105">
    <property type="entry name" value="DiNase_FeMo-co_biosyn_sf"/>
</dbReference>
<sequence length="119" mass="13015">MTRCALPVDDYAGLTSMVFEHFGRTGTFAIVDADEGRINSVSVITNEQTYGSTDKNLPDFLADHGVEIVLAGMMGTCMSTPLIDRGIRVFTGAEGTVREAYEKYMAGELAEVQKSRYSF</sequence>
<organism evidence="2 3">
    <name type="scientific">Methanocella arvoryzae (strain DSM 22066 / NBRC 105507 / MRE50)</name>
    <dbReference type="NCBI Taxonomy" id="351160"/>
    <lineage>
        <taxon>Archaea</taxon>
        <taxon>Methanobacteriati</taxon>
        <taxon>Methanobacteriota</taxon>
        <taxon>Stenosarchaea group</taxon>
        <taxon>Methanomicrobia</taxon>
        <taxon>Methanocellales</taxon>
        <taxon>Methanocellaceae</taxon>
        <taxon>Methanocella</taxon>
    </lineage>
</organism>
<dbReference type="OrthoDB" id="85838at2157"/>
<dbReference type="Pfam" id="PF02579">
    <property type="entry name" value="Nitro_FeMo-Co"/>
    <property type="match status" value="1"/>
</dbReference>
<dbReference type="InterPro" id="IPR003731">
    <property type="entry name" value="Di-Nase_FeMo-co_biosynth"/>
</dbReference>
<reference evidence="2 3" key="1">
    <citation type="journal article" date="2006" name="Science">
        <title>Genome of rice cluster I archaea -- the key methane producers in the rice rhizosphere.</title>
        <authorList>
            <person name="Erkel C."/>
            <person name="Kube M."/>
            <person name="Reinhardt R."/>
            <person name="Liesack W."/>
        </authorList>
    </citation>
    <scope>NUCLEOTIDE SEQUENCE [LARGE SCALE GENOMIC DNA]</scope>
    <source>
        <strain evidence="3">DSM 22066 / NBRC 105507 / MRE50</strain>
    </source>
</reference>
<dbReference type="RefSeq" id="WP_012037365.1">
    <property type="nucleotide sequence ID" value="NC_009464.1"/>
</dbReference>
<protein>
    <submittedName>
        <fullName evidence="2">Predicted iron-molybdenum cofactor biosynthesis protein</fullName>
    </submittedName>
</protein>
<dbReference type="KEGG" id="rci:LRC101"/>
<name>Q0W904_METAR</name>
<dbReference type="GeneID" id="5142667"/>
<evidence type="ECO:0000259" key="1">
    <source>
        <dbReference type="Pfam" id="PF02579"/>
    </source>
</evidence>
<dbReference type="PANTHER" id="PTHR42983">
    <property type="entry name" value="DINITROGENASE IRON-MOLYBDENUM COFACTOR PROTEIN-RELATED"/>
    <property type="match status" value="1"/>
</dbReference>
<dbReference type="eggNOG" id="arCOG02734">
    <property type="taxonomic scope" value="Archaea"/>
</dbReference>
<dbReference type="SUPFAM" id="SSF53146">
    <property type="entry name" value="Nitrogenase accessory factor-like"/>
    <property type="match status" value="1"/>
</dbReference>
<feature type="domain" description="Dinitrogenase iron-molybdenum cofactor biosynthesis" evidence="1">
    <location>
        <begin position="15"/>
        <end position="105"/>
    </location>
</feature>
<gene>
    <name evidence="2" type="ORF">LRC101</name>
</gene>
<dbReference type="Gene3D" id="3.30.420.130">
    <property type="entry name" value="Dinitrogenase iron-molybdenum cofactor biosynthesis domain"/>
    <property type="match status" value="1"/>
</dbReference>